<keyword evidence="5" id="KW-1185">Reference proteome</keyword>
<gene>
    <name evidence="4" type="ORF">LSTR_LSTR007607</name>
</gene>
<dbReference type="InterPro" id="IPR007110">
    <property type="entry name" value="Ig-like_dom"/>
</dbReference>
<accession>A0A482WJ31</accession>
<dbReference type="EMBL" id="QKKF02034243">
    <property type="protein sequence ID" value="RZF33262.1"/>
    <property type="molecule type" value="Genomic_DNA"/>
</dbReference>
<feature type="signal peptide" evidence="2">
    <location>
        <begin position="1"/>
        <end position="24"/>
    </location>
</feature>
<proteinExistence type="predicted"/>
<evidence type="ECO:0000256" key="2">
    <source>
        <dbReference type="SAM" id="SignalP"/>
    </source>
</evidence>
<evidence type="ECO:0000259" key="3">
    <source>
        <dbReference type="PROSITE" id="PS50835"/>
    </source>
</evidence>
<keyword evidence="1" id="KW-1133">Transmembrane helix</keyword>
<dbReference type="PROSITE" id="PS50835">
    <property type="entry name" value="IG_LIKE"/>
    <property type="match status" value="5"/>
</dbReference>
<dbReference type="PANTHER" id="PTHR46013">
    <property type="entry name" value="VASCULAR CELL ADHESION MOLECULE 1"/>
    <property type="match status" value="1"/>
</dbReference>
<dbReference type="AlphaFoldDB" id="A0A482WJ31"/>
<feature type="domain" description="Ig-like" evidence="3">
    <location>
        <begin position="14"/>
        <end position="116"/>
    </location>
</feature>
<comment type="caution">
    <text evidence="4">The sequence shown here is derived from an EMBL/GenBank/DDBJ whole genome shotgun (WGS) entry which is preliminary data.</text>
</comment>
<dbReference type="InterPro" id="IPR003599">
    <property type="entry name" value="Ig_sub"/>
</dbReference>
<dbReference type="InterPro" id="IPR036179">
    <property type="entry name" value="Ig-like_dom_sf"/>
</dbReference>
<dbReference type="InterPro" id="IPR013783">
    <property type="entry name" value="Ig-like_fold"/>
</dbReference>
<feature type="transmembrane region" description="Helical" evidence="1">
    <location>
        <begin position="733"/>
        <end position="757"/>
    </location>
</feature>
<feature type="domain" description="Ig-like" evidence="3">
    <location>
        <begin position="224"/>
        <end position="302"/>
    </location>
</feature>
<protein>
    <recommendedName>
        <fullName evidence="3">Ig-like domain-containing protein</fullName>
    </recommendedName>
</protein>
<sequence>MSRFLKIFVLSFLPFVLNLEWVDCSNEAIVGLEESPQNVSIAEEDSTVINCRADSSVKQCKWLWLAETGENPILVEEFPGFGERKADCSLQLKNITKEHQGIWSCVVKLQNRTTVRPKPATIWVHDKFVFKESPANVTVYEGDPVRIPCSSTDDMELCQWFYRKDENSAWENKTSMENANDCSLVLSDVGLLDSGFFKCGIKRAGVDEFVESQPIYLHVDDDRPFEFAQVPVNSVFDTGSTGAIQCKTKGEVQECRWSWQPQGYSIEWRVKMRQFVPEDGHDCALHFRDISTEPEGLWICSVLPVNSSEYIETEPVTLQIQSDMEATVLTRSVAVAEGMPASLRCEIDSTKVEECRWRWHHFGEVDQPTIVVRSFPPYGDSNRDCSIQFTSVMYEQQGVWVCGVRFRGEQQFKESMPSTVSVRMPGKLRVVDVSQDKVIAEKETLELICRSASVVDECVWSLTPSNKTYNPTRIEFEPDQYDRRNCTIVLKNIGMKHDGEWKCLMRVERTEKTLETESEPIHVKVIKPENIKFNKVTTAVDVLPGQQSTLSCFVSHPVEMCQWRWLGIAPFEYKEFPPLDGNDCSLNVTDMDVLREGHWQCGAKNIGQRAYQWGPITSLQIVYTENISTRFWISEYNNHLYLVCRLGTLAPLDNVKCHWTHPMKKNVTEDTESRYRTTFDKSTGECILVFEYLMSDLGQWDCMFDVQTENGTVRLGNAKFLMLNNPQNIRLRWVVGMMAAVILILSITLAVTFIYMCPARRDSAKSSISVAGNKYNNKEEQQKNAPSVPVKQMARYTEQPTRIDFKFEEHLNRPTTHIEYITPTSSSSAHHLYERVGRLSASSSPTHKTLYQNIGE</sequence>
<feature type="chain" id="PRO_5019724388" description="Ig-like domain-containing protein" evidence="2">
    <location>
        <begin position="25"/>
        <end position="856"/>
    </location>
</feature>
<keyword evidence="1" id="KW-0812">Transmembrane</keyword>
<dbReference type="Proteomes" id="UP000291343">
    <property type="component" value="Unassembled WGS sequence"/>
</dbReference>
<feature type="domain" description="Ig-like" evidence="3">
    <location>
        <begin position="528"/>
        <end position="628"/>
    </location>
</feature>
<evidence type="ECO:0000256" key="1">
    <source>
        <dbReference type="SAM" id="Phobius"/>
    </source>
</evidence>
<dbReference type="Gene3D" id="2.60.40.10">
    <property type="entry name" value="Immunoglobulins"/>
    <property type="match status" value="2"/>
</dbReference>
<evidence type="ECO:0000313" key="5">
    <source>
        <dbReference type="Proteomes" id="UP000291343"/>
    </source>
</evidence>
<dbReference type="STRING" id="195883.A0A482WJ31"/>
<dbReference type="OrthoDB" id="10253878at2759"/>
<feature type="domain" description="Ig-like" evidence="3">
    <location>
        <begin position="315"/>
        <end position="421"/>
    </location>
</feature>
<keyword evidence="1" id="KW-0472">Membrane</keyword>
<dbReference type="InParanoid" id="A0A482WJ31"/>
<dbReference type="SMART" id="SM00409">
    <property type="entry name" value="IG"/>
    <property type="match status" value="6"/>
</dbReference>
<reference evidence="4 5" key="1">
    <citation type="journal article" date="2017" name="Gigascience">
        <title>Genome sequence of the small brown planthopper, Laodelphax striatellus.</title>
        <authorList>
            <person name="Zhu J."/>
            <person name="Jiang F."/>
            <person name="Wang X."/>
            <person name="Yang P."/>
            <person name="Bao Y."/>
            <person name="Zhao W."/>
            <person name="Wang W."/>
            <person name="Lu H."/>
            <person name="Wang Q."/>
            <person name="Cui N."/>
            <person name="Li J."/>
            <person name="Chen X."/>
            <person name="Luo L."/>
            <person name="Yu J."/>
            <person name="Kang L."/>
            <person name="Cui F."/>
        </authorList>
    </citation>
    <scope>NUCLEOTIDE SEQUENCE [LARGE SCALE GENOMIC DNA]</scope>
    <source>
        <strain evidence="4">Lst14</strain>
    </source>
</reference>
<evidence type="ECO:0000313" key="4">
    <source>
        <dbReference type="EMBL" id="RZF33262.1"/>
    </source>
</evidence>
<dbReference type="SUPFAM" id="SSF48726">
    <property type="entry name" value="Immunoglobulin"/>
    <property type="match status" value="5"/>
</dbReference>
<name>A0A482WJ31_LAOST</name>
<organism evidence="4 5">
    <name type="scientific">Laodelphax striatellus</name>
    <name type="common">Small brown planthopper</name>
    <name type="synonym">Delphax striatella</name>
    <dbReference type="NCBI Taxonomy" id="195883"/>
    <lineage>
        <taxon>Eukaryota</taxon>
        <taxon>Metazoa</taxon>
        <taxon>Ecdysozoa</taxon>
        <taxon>Arthropoda</taxon>
        <taxon>Hexapoda</taxon>
        <taxon>Insecta</taxon>
        <taxon>Pterygota</taxon>
        <taxon>Neoptera</taxon>
        <taxon>Paraneoptera</taxon>
        <taxon>Hemiptera</taxon>
        <taxon>Auchenorrhyncha</taxon>
        <taxon>Fulgoroidea</taxon>
        <taxon>Delphacidae</taxon>
        <taxon>Criomorphinae</taxon>
        <taxon>Laodelphax</taxon>
    </lineage>
</organism>
<keyword evidence="2" id="KW-0732">Signal</keyword>
<dbReference type="PANTHER" id="PTHR46013:SF7">
    <property type="entry name" value="IG-LIKE DOMAIN-CONTAINING PROTEIN"/>
    <property type="match status" value="1"/>
</dbReference>
<feature type="domain" description="Ig-like" evidence="3">
    <location>
        <begin position="119"/>
        <end position="216"/>
    </location>
</feature>